<keyword evidence="2" id="KW-1185">Reference proteome</keyword>
<evidence type="ECO:0000313" key="1">
    <source>
        <dbReference type="EMBL" id="MCB2377934.1"/>
    </source>
</evidence>
<gene>
    <name evidence="1" type="ORF">LGH70_10100</name>
</gene>
<proteinExistence type="predicted"/>
<protein>
    <recommendedName>
        <fullName evidence="3">Recombinase</fullName>
    </recommendedName>
</protein>
<sequence>METAMNEATKAPKTQVNKTKIESYDISRSDETLHLATDLAKFIKDNKLTTNVQGKEFVNVEGWQYAGSRLGIVPIVDHVINVSTESEIKYQAKVTLFDLRSGHTVGAGFAICSSKEQGKKFYQEFAIMSMAQTRAIGKAYRNILAWIIRAAGYEPTPAEEMDYGGNTTDAKVVAAAPAPQKAPAAQVAAAMKAVPAEPVAVEAAAPAVAYATAAQKEEIIRLLNHPVITRQEKTKMLLNINRLDEERATQAIAKLKKAIDDRENGESAAA</sequence>
<dbReference type="EMBL" id="JAJADQ010000004">
    <property type="protein sequence ID" value="MCB2377934.1"/>
    <property type="molecule type" value="Genomic_DNA"/>
</dbReference>
<evidence type="ECO:0000313" key="2">
    <source>
        <dbReference type="Proteomes" id="UP001165297"/>
    </source>
</evidence>
<comment type="caution">
    <text evidence="1">The sequence shown here is derived from an EMBL/GenBank/DDBJ whole genome shotgun (WGS) entry which is preliminary data.</text>
</comment>
<evidence type="ECO:0008006" key="3">
    <source>
        <dbReference type="Google" id="ProtNLM"/>
    </source>
</evidence>
<reference evidence="1" key="1">
    <citation type="submission" date="2021-10" db="EMBL/GenBank/DDBJ databases">
        <authorList>
            <person name="Dean J.D."/>
            <person name="Kim M.K."/>
            <person name="Newey C.N."/>
            <person name="Stoker T.S."/>
            <person name="Thompson D.W."/>
            <person name="Grose J.H."/>
        </authorList>
    </citation>
    <scope>NUCLEOTIDE SEQUENCE</scope>
    <source>
        <strain evidence="1">BT635</strain>
    </source>
</reference>
<name>A0ABS8AG07_9BACT</name>
<organism evidence="1 2">
    <name type="scientific">Hymenobacter nitidus</name>
    <dbReference type="NCBI Taxonomy" id="2880929"/>
    <lineage>
        <taxon>Bacteria</taxon>
        <taxon>Pseudomonadati</taxon>
        <taxon>Bacteroidota</taxon>
        <taxon>Cytophagia</taxon>
        <taxon>Cytophagales</taxon>
        <taxon>Hymenobacteraceae</taxon>
        <taxon>Hymenobacter</taxon>
    </lineage>
</organism>
<accession>A0ABS8AG07</accession>
<dbReference type="RefSeq" id="WP_226185111.1">
    <property type="nucleotide sequence ID" value="NZ_JAJADQ010000004.1"/>
</dbReference>
<dbReference type="Proteomes" id="UP001165297">
    <property type="component" value="Unassembled WGS sequence"/>
</dbReference>